<keyword evidence="2" id="KW-1185">Reference proteome</keyword>
<organism evidence="1 2">
    <name type="scientific">Ancylostoma ceylanicum</name>
    <dbReference type="NCBI Taxonomy" id="53326"/>
    <lineage>
        <taxon>Eukaryota</taxon>
        <taxon>Metazoa</taxon>
        <taxon>Ecdysozoa</taxon>
        <taxon>Nematoda</taxon>
        <taxon>Chromadorea</taxon>
        <taxon>Rhabditida</taxon>
        <taxon>Rhabditina</taxon>
        <taxon>Rhabditomorpha</taxon>
        <taxon>Strongyloidea</taxon>
        <taxon>Ancylostomatidae</taxon>
        <taxon>Ancylostomatinae</taxon>
        <taxon>Ancylostoma</taxon>
    </lineage>
</organism>
<name>A0A016SE34_9BILA</name>
<dbReference type="EMBL" id="JARK01001580">
    <property type="protein sequence ID" value="EYB88601.1"/>
    <property type="molecule type" value="Genomic_DNA"/>
</dbReference>
<proteinExistence type="predicted"/>
<dbReference type="AlphaFoldDB" id="A0A016SE34"/>
<sequence>MVRKNALVLSIRQMTEKSCSISTKAGRVGMKSGGLLKECACRIMLLKAASKHQYKHSLSAQPRASCRTTSISKQGRNWDPEWLKLPMEVNPMVVSTELRKCQDSTSTCRNYVR</sequence>
<reference evidence="2" key="1">
    <citation type="journal article" date="2015" name="Nat. Genet.">
        <title>The genome and transcriptome of the zoonotic hookworm Ancylostoma ceylanicum identify infection-specific gene families.</title>
        <authorList>
            <person name="Schwarz E.M."/>
            <person name="Hu Y."/>
            <person name="Antoshechkin I."/>
            <person name="Miller M.M."/>
            <person name="Sternberg P.W."/>
            <person name="Aroian R.V."/>
        </authorList>
    </citation>
    <scope>NUCLEOTIDE SEQUENCE</scope>
    <source>
        <strain evidence="2">HY135</strain>
    </source>
</reference>
<dbReference type="Proteomes" id="UP000024635">
    <property type="component" value="Unassembled WGS sequence"/>
</dbReference>
<evidence type="ECO:0000313" key="1">
    <source>
        <dbReference type="EMBL" id="EYB88601.1"/>
    </source>
</evidence>
<comment type="caution">
    <text evidence="1">The sequence shown here is derived from an EMBL/GenBank/DDBJ whole genome shotgun (WGS) entry which is preliminary data.</text>
</comment>
<evidence type="ECO:0000313" key="2">
    <source>
        <dbReference type="Proteomes" id="UP000024635"/>
    </source>
</evidence>
<protein>
    <submittedName>
        <fullName evidence="1">Uncharacterized protein</fullName>
    </submittedName>
</protein>
<gene>
    <name evidence="1" type="primary">Acey_s0244.g3524</name>
    <name evidence="1" type="ORF">Y032_0244g3524</name>
</gene>
<accession>A0A016SE34</accession>